<dbReference type="InterPro" id="IPR003593">
    <property type="entry name" value="AAA+_ATPase"/>
</dbReference>
<feature type="domain" description="ABC transmembrane type-1" evidence="10">
    <location>
        <begin position="26"/>
        <end position="287"/>
    </location>
</feature>
<dbReference type="PROSITE" id="PS50893">
    <property type="entry name" value="ABC_TRANSPORTER_2"/>
    <property type="match status" value="1"/>
</dbReference>
<evidence type="ECO:0000259" key="10">
    <source>
        <dbReference type="PROSITE" id="PS50929"/>
    </source>
</evidence>
<dbReference type="PROSITE" id="PS00211">
    <property type="entry name" value="ABC_TRANSPORTER_1"/>
    <property type="match status" value="1"/>
</dbReference>
<protein>
    <submittedName>
        <fullName evidence="11">ATP-binding cassette subfamily C protein</fullName>
    </submittedName>
</protein>
<dbReference type="PANTHER" id="PTHR24221:SF654">
    <property type="entry name" value="ATP-BINDING CASSETTE SUB-FAMILY B MEMBER 6"/>
    <property type="match status" value="1"/>
</dbReference>
<comment type="caution">
    <text evidence="11">The sequence shown here is derived from an EMBL/GenBank/DDBJ whole genome shotgun (WGS) entry which is preliminary data.</text>
</comment>
<gene>
    <name evidence="11" type="ORF">BC793_10853</name>
</gene>
<evidence type="ECO:0000256" key="3">
    <source>
        <dbReference type="ARBA" id="ARBA00022741"/>
    </source>
</evidence>
<dbReference type="GO" id="GO:0034040">
    <property type="term" value="F:ATPase-coupled lipid transmembrane transporter activity"/>
    <property type="evidence" value="ECO:0007669"/>
    <property type="project" value="TreeGrafter"/>
</dbReference>
<keyword evidence="6 8" id="KW-0472">Membrane</keyword>
<evidence type="ECO:0000256" key="7">
    <source>
        <dbReference type="SAM" id="MobiDB-lite"/>
    </source>
</evidence>
<organism evidence="11 12">
    <name type="scientific">Actinoplanes xinjiangensis</name>
    <dbReference type="NCBI Taxonomy" id="512350"/>
    <lineage>
        <taxon>Bacteria</taxon>
        <taxon>Bacillati</taxon>
        <taxon>Actinomycetota</taxon>
        <taxon>Actinomycetes</taxon>
        <taxon>Micromonosporales</taxon>
        <taxon>Micromonosporaceae</taxon>
        <taxon>Actinoplanes</taxon>
    </lineage>
</organism>
<evidence type="ECO:0000256" key="4">
    <source>
        <dbReference type="ARBA" id="ARBA00022840"/>
    </source>
</evidence>
<keyword evidence="4 11" id="KW-0067">ATP-binding</keyword>
<keyword evidence="5 8" id="KW-1133">Transmembrane helix</keyword>
<dbReference type="Gene3D" id="1.20.1560.10">
    <property type="entry name" value="ABC transporter type 1, transmembrane domain"/>
    <property type="match status" value="1"/>
</dbReference>
<proteinExistence type="predicted"/>
<feature type="transmembrane region" description="Helical" evidence="8">
    <location>
        <begin position="158"/>
        <end position="177"/>
    </location>
</feature>
<dbReference type="InterPro" id="IPR017871">
    <property type="entry name" value="ABC_transporter-like_CS"/>
</dbReference>
<dbReference type="SMART" id="SM00382">
    <property type="entry name" value="AAA"/>
    <property type="match status" value="1"/>
</dbReference>
<evidence type="ECO:0000256" key="2">
    <source>
        <dbReference type="ARBA" id="ARBA00022692"/>
    </source>
</evidence>
<name>A0A316FEU0_9ACTN</name>
<keyword evidence="12" id="KW-1185">Reference proteome</keyword>
<feature type="domain" description="ABC transporter" evidence="9">
    <location>
        <begin position="333"/>
        <end position="549"/>
    </location>
</feature>
<feature type="transmembrane region" description="Helical" evidence="8">
    <location>
        <begin position="246"/>
        <end position="265"/>
    </location>
</feature>
<dbReference type="PANTHER" id="PTHR24221">
    <property type="entry name" value="ATP-BINDING CASSETTE SUB-FAMILY B"/>
    <property type="match status" value="1"/>
</dbReference>
<reference evidence="11 12" key="1">
    <citation type="submission" date="2018-05" db="EMBL/GenBank/DDBJ databases">
        <title>Genomic Encyclopedia of Archaeal and Bacterial Type Strains, Phase II (KMG-II): from individual species to whole genera.</title>
        <authorList>
            <person name="Goeker M."/>
        </authorList>
    </citation>
    <scope>NUCLEOTIDE SEQUENCE [LARGE SCALE GENOMIC DNA]</scope>
    <source>
        <strain evidence="11 12">DSM 45184</strain>
    </source>
</reference>
<feature type="region of interest" description="Disordered" evidence="7">
    <location>
        <begin position="557"/>
        <end position="591"/>
    </location>
</feature>
<dbReference type="GO" id="GO:0005886">
    <property type="term" value="C:plasma membrane"/>
    <property type="evidence" value="ECO:0007669"/>
    <property type="project" value="UniProtKB-SubCell"/>
</dbReference>
<dbReference type="Proteomes" id="UP000245697">
    <property type="component" value="Unassembled WGS sequence"/>
</dbReference>
<dbReference type="InterPro" id="IPR027417">
    <property type="entry name" value="P-loop_NTPase"/>
</dbReference>
<dbReference type="SUPFAM" id="SSF90123">
    <property type="entry name" value="ABC transporter transmembrane region"/>
    <property type="match status" value="1"/>
</dbReference>
<dbReference type="Pfam" id="PF00005">
    <property type="entry name" value="ABC_tran"/>
    <property type="match status" value="1"/>
</dbReference>
<keyword evidence="2 8" id="KW-0812">Transmembrane</keyword>
<evidence type="ECO:0000256" key="5">
    <source>
        <dbReference type="ARBA" id="ARBA00022989"/>
    </source>
</evidence>
<evidence type="ECO:0000256" key="8">
    <source>
        <dbReference type="SAM" id="Phobius"/>
    </source>
</evidence>
<evidence type="ECO:0000313" key="12">
    <source>
        <dbReference type="Proteomes" id="UP000245697"/>
    </source>
</evidence>
<evidence type="ECO:0000259" key="9">
    <source>
        <dbReference type="PROSITE" id="PS50893"/>
    </source>
</evidence>
<keyword evidence="3" id="KW-0547">Nucleotide-binding</keyword>
<dbReference type="InterPro" id="IPR011527">
    <property type="entry name" value="ABC1_TM_dom"/>
</dbReference>
<dbReference type="Gene3D" id="3.40.50.300">
    <property type="entry name" value="P-loop containing nucleotide triphosphate hydrolases"/>
    <property type="match status" value="1"/>
</dbReference>
<accession>A0A316FEU0</accession>
<comment type="subcellular location">
    <subcellularLocation>
        <location evidence="1">Cell membrane</location>
        <topology evidence="1">Multi-pass membrane protein</topology>
    </subcellularLocation>
</comment>
<evidence type="ECO:0000313" key="11">
    <source>
        <dbReference type="EMBL" id="PWK46939.1"/>
    </source>
</evidence>
<dbReference type="GO" id="GO:0005524">
    <property type="term" value="F:ATP binding"/>
    <property type="evidence" value="ECO:0007669"/>
    <property type="project" value="UniProtKB-KW"/>
</dbReference>
<dbReference type="InterPro" id="IPR039421">
    <property type="entry name" value="Type_1_exporter"/>
</dbReference>
<dbReference type="PROSITE" id="PS50929">
    <property type="entry name" value="ABC_TM1F"/>
    <property type="match status" value="1"/>
</dbReference>
<dbReference type="RefSeq" id="WP_239170162.1">
    <property type="nucleotide sequence ID" value="NZ_BONA01000049.1"/>
</dbReference>
<evidence type="ECO:0000256" key="6">
    <source>
        <dbReference type="ARBA" id="ARBA00023136"/>
    </source>
</evidence>
<dbReference type="GO" id="GO:0016887">
    <property type="term" value="F:ATP hydrolysis activity"/>
    <property type="evidence" value="ECO:0007669"/>
    <property type="project" value="InterPro"/>
</dbReference>
<evidence type="ECO:0000256" key="1">
    <source>
        <dbReference type="ARBA" id="ARBA00004651"/>
    </source>
</evidence>
<dbReference type="GO" id="GO:0140359">
    <property type="term" value="F:ABC-type transporter activity"/>
    <property type="evidence" value="ECO:0007669"/>
    <property type="project" value="InterPro"/>
</dbReference>
<dbReference type="SUPFAM" id="SSF52540">
    <property type="entry name" value="P-loop containing nucleoside triphosphate hydrolases"/>
    <property type="match status" value="1"/>
</dbReference>
<dbReference type="InterPro" id="IPR003439">
    <property type="entry name" value="ABC_transporter-like_ATP-bd"/>
</dbReference>
<dbReference type="EMBL" id="QGGR01000008">
    <property type="protein sequence ID" value="PWK46939.1"/>
    <property type="molecule type" value="Genomic_DNA"/>
</dbReference>
<feature type="transmembrane region" description="Helical" evidence="8">
    <location>
        <begin position="130"/>
        <end position="152"/>
    </location>
</feature>
<dbReference type="InterPro" id="IPR036640">
    <property type="entry name" value="ABC1_TM_sf"/>
</dbReference>
<dbReference type="AlphaFoldDB" id="A0A316FEU0"/>
<sequence>MNTVVRHTFDELGRQRRAVTRLAGWSVVEALPALASGYAIARAVDDGFLAGRPTVGLAWLGGYAVVAAAGAAGARQAYAGLAGIVEPVRDRLAARVVTGELRRATGPGGQPDGAAVARLTHQVEIVRDTLAGLLTVARGFLFGGVGVLAGLTLISAEMAGLVAVPLIAGLLLFLVLLPAMARRQRDYVYAVERLGRTAESLLRGHRDIASAGTRDWAVHTVGAPVDEQCQAETALARMGALRRASLAISGWLPLALLLITAPWAVRNGAGAGTVLGAMVYIRQGLQPALHLLIEGLAGGGLRYGVTLARLLAATGVPSPAPVQVGTLTPPDLLRMRDVTFRYGTAAAPVLDGLDLDVAAGAHLAVVGASGIGKSTLSALMAGLLPAQSGTIRYAGRPVLVPQEAYVFTGTVGDNLRYLAPDTTVSQLDAAVGTLGAGPLVGRLGGYDAPLEPAALSAGERQMIALVRAYLAPAPLVILDEATCHLDPEAEARAEQAFTHRPGGLIVIAHRMTSARRARHILMFDGARPHLGDHETLLATSAAYRDLVGCWTGPGSDPARLPGDGDGLDPVAGAGLRQDPGQVVAHGAGGDRQLDGDLLDRMAARRHH</sequence>
<dbReference type="CDD" id="cd03228">
    <property type="entry name" value="ABCC_MRP_Like"/>
    <property type="match status" value="1"/>
</dbReference>